<protein>
    <recommendedName>
        <fullName evidence="5">HTH tetR-type domain-containing protein</fullName>
    </recommendedName>
</protein>
<keyword evidence="2 4" id="KW-0238">DNA-binding</keyword>
<feature type="domain" description="HTH tetR-type" evidence="5">
    <location>
        <begin position="4"/>
        <end position="64"/>
    </location>
</feature>
<accession>A0ABP2YYT8</accession>
<evidence type="ECO:0000259" key="5">
    <source>
        <dbReference type="PROSITE" id="PS50977"/>
    </source>
</evidence>
<dbReference type="EMBL" id="AXDY01000001">
    <property type="protein sequence ID" value="ERS94617.1"/>
    <property type="molecule type" value="Genomic_DNA"/>
</dbReference>
<keyword evidence="7" id="KW-1185">Reference proteome</keyword>
<name>A0ABP2YYT8_STASI</name>
<proteinExistence type="predicted"/>
<keyword evidence="3" id="KW-0804">Transcription</keyword>
<keyword evidence="1" id="KW-0805">Transcription regulation</keyword>
<evidence type="ECO:0000256" key="3">
    <source>
        <dbReference type="ARBA" id="ARBA00023163"/>
    </source>
</evidence>
<dbReference type="InterPro" id="IPR001647">
    <property type="entry name" value="HTH_TetR"/>
</dbReference>
<evidence type="ECO:0000313" key="6">
    <source>
        <dbReference type="EMBL" id="ERS94617.1"/>
    </source>
</evidence>
<dbReference type="PANTHER" id="PTHR47506:SF6">
    <property type="entry name" value="HTH-TYPE TRANSCRIPTIONAL REPRESSOR NEMR"/>
    <property type="match status" value="1"/>
</dbReference>
<feature type="DNA-binding region" description="H-T-H motif" evidence="4">
    <location>
        <begin position="27"/>
        <end position="46"/>
    </location>
</feature>
<comment type="caution">
    <text evidence="6">The sequence shown here is derived from an EMBL/GenBank/DDBJ whole genome shotgun (WGS) entry which is preliminary data.</text>
</comment>
<dbReference type="RefSeq" id="WP_023014808.1">
    <property type="nucleotide sequence ID" value="NZ_AXDY01000001.1"/>
</dbReference>
<evidence type="ECO:0000256" key="2">
    <source>
        <dbReference type="ARBA" id="ARBA00023125"/>
    </source>
</evidence>
<dbReference type="PRINTS" id="PR00455">
    <property type="entry name" value="HTHTETR"/>
</dbReference>
<dbReference type="SUPFAM" id="SSF46689">
    <property type="entry name" value="Homeodomain-like"/>
    <property type="match status" value="1"/>
</dbReference>
<dbReference type="InterPro" id="IPR036271">
    <property type="entry name" value="Tet_transcr_reg_TetR-rel_C_sf"/>
</dbReference>
<dbReference type="Pfam" id="PF17937">
    <property type="entry name" value="TetR_C_28"/>
    <property type="match status" value="1"/>
</dbReference>
<reference evidence="6 7" key="1">
    <citation type="journal article" date="2013" name="Genome Announc.">
        <title>Draft Genome Sequence of Staphylococcus simulans UMC-CNS-990, Isolated from a Case of Chronic Bovine Mastitis.</title>
        <authorList>
            <person name="Calcutt M.J."/>
            <person name="Foecking M.F."/>
            <person name="Hsieh H.Y."/>
            <person name="Perry J."/>
            <person name="Stewart G.C."/>
            <person name="Middleton J.R."/>
        </authorList>
    </citation>
    <scope>NUCLEOTIDE SEQUENCE [LARGE SCALE GENOMIC DNA]</scope>
    <source>
        <strain evidence="6 7">UMC-CNS-990</strain>
    </source>
</reference>
<dbReference type="Gene3D" id="1.10.357.10">
    <property type="entry name" value="Tetracycline Repressor, domain 2"/>
    <property type="match status" value="1"/>
</dbReference>
<sequence>MAKNQKREMLLRAAADIVNEQGVSALTLDAVAQRAEVSKGGLLYHFNTKQALIQGLVDHANELYKENVNHYIDNEKESKWLHAFIEATREHRKENKAVTSAILAAQGNDRNLLGPLQETYQDWQNHIESDGLDAVDATIYRLAVDGLWLSEIFGLTSIDEDMREAVLDRLKELSSK</sequence>
<evidence type="ECO:0000313" key="7">
    <source>
        <dbReference type="Proteomes" id="UP000017131"/>
    </source>
</evidence>
<dbReference type="Pfam" id="PF00440">
    <property type="entry name" value="TetR_N"/>
    <property type="match status" value="1"/>
</dbReference>
<dbReference type="InterPro" id="IPR009057">
    <property type="entry name" value="Homeodomain-like_sf"/>
</dbReference>
<dbReference type="SUPFAM" id="SSF48498">
    <property type="entry name" value="Tetracyclin repressor-like, C-terminal domain"/>
    <property type="match status" value="1"/>
</dbReference>
<dbReference type="PANTHER" id="PTHR47506">
    <property type="entry name" value="TRANSCRIPTIONAL REGULATORY PROTEIN"/>
    <property type="match status" value="1"/>
</dbReference>
<evidence type="ECO:0000256" key="1">
    <source>
        <dbReference type="ARBA" id="ARBA00023015"/>
    </source>
</evidence>
<dbReference type="Proteomes" id="UP000017131">
    <property type="component" value="Unassembled WGS sequence"/>
</dbReference>
<dbReference type="InterPro" id="IPR041479">
    <property type="entry name" value="TetR_CgmR_C"/>
</dbReference>
<dbReference type="PROSITE" id="PS50977">
    <property type="entry name" value="HTH_TETR_2"/>
    <property type="match status" value="1"/>
</dbReference>
<organism evidence="6 7">
    <name type="scientific">Staphylococcus simulans UMC-CNS-990</name>
    <dbReference type="NCBI Taxonomy" id="1405498"/>
    <lineage>
        <taxon>Bacteria</taxon>
        <taxon>Bacillati</taxon>
        <taxon>Bacillota</taxon>
        <taxon>Bacilli</taxon>
        <taxon>Bacillales</taxon>
        <taxon>Staphylococcaceae</taxon>
        <taxon>Staphylococcus</taxon>
    </lineage>
</organism>
<gene>
    <name evidence="6" type="ORF">SSIM_00560</name>
</gene>
<evidence type="ECO:0000256" key="4">
    <source>
        <dbReference type="PROSITE-ProRule" id="PRU00335"/>
    </source>
</evidence>